<organism evidence="10 11">
    <name type="scientific">Phycomyces blakesleeanus</name>
    <dbReference type="NCBI Taxonomy" id="4837"/>
    <lineage>
        <taxon>Eukaryota</taxon>
        <taxon>Fungi</taxon>
        <taxon>Fungi incertae sedis</taxon>
        <taxon>Mucoromycota</taxon>
        <taxon>Mucoromycotina</taxon>
        <taxon>Mucoromycetes</taxon>
        <taxon>Mucorales</taxon>
        <taxon>Phycomycetaceae</taxon>
        <taxon>Phycomyces</taxon>
    </lineage>
</organism>
<evidence type="ECO:0000256" key="5">
    <source>
        <dbReference type="SAM" id="Coils"/>
    </source>
</evidence>
<keyword evidence="1" id="KW-0343">GTPase activation</keyword>
<dbReference type="SUPFAM" id="SSF57889">
    <property type="entry name" value="Cysteine-rich domain"/>
    <property type="match status" value="1"/>
</dbReference>
<keyword evidence="3 4" id="KW-0862">Zinc</keyword>
<dbReference type="PROSITE" id="PS50023">
    <property type="entry name" value="LIM_DOMAIN_2"/>
    <property type="match status" value="1"/>
</dbReference>
<dbReference type="PROSITE" id="PS50081">
    <property type="entry name" value="ZF_DAG_PE_2"/>
    <property type="match status" value="1"/>
</dbReference>
<comment type="caution">
    <text evidence="10">The sequence shown here is derived from an EMBL/GenBank/DDBJ whole genome shotgun (WGS) entry which is preliminary data.</text>
</comment>
<feature type="domain" description="LIM zinc-binding" evidence="7">
    <location>
        <begin position="19"/>
        <end position="81"/>
    </location>
</feature>
<dbReference type="InterPro" id="IPR001781">
    <property type="entry name" value="Znf_LIM"/>
</dbReference>
<dbReference type="Pfam" id="PF00620">
    <property type="entry name" value="RhoGAP"/>
    <property type="match status" value="1"/>
</dbReference>
<evidence type="ECO:0000256" key="4">
    <source>
        <dbReference type="PROSITE-ProRule" id="PRU00125"/>
    </source>
</evidence>
<feature type="domain" description="Rho-GAP" evidence="9">
    <location>
        <begin position="548"/>
        <end position="737"/>
    </location>
</feature>
<dbReference type="Gene3D" id="1.10.555.10">
    <property type="entry name" value="Rho GTPase activation protein"/>
    <property type="match status" value="1"/>
</dbReference>
<dbReference type="Pfam" id="PF00130">
    <property type="entry name" value="C1_1"/>
    <property type="match status" value="1"/>
</dbReference>
<dbReference type="PANTHER" id="PTHR23176">
    <property type="entry name" value="RHO/RAC/CDC GTPASE-ACTIVATING PROTEIN"/>
    <property type="match status" value="1"/>
</dbReference>
<dbReference type="Gene3D" id="2.10.110.10">
    <property type="entry name" value="Cysteine Rich Protein"/>
    <property type="match status" value="2"/>
</dbReference>
<dbReference type="InterPro" id="IPR046349">
    <property type="entry name" value="C1-like_sf"/>
</dbReference>
<evidence type="ECO:0008006" key="12">
    <source>
        <dbReference type="Google" id="ProtNLM"/>
    </source>
</evidence>
<keyword evidence="4" id="KW-0440">LIM domain</keyword>
<dbReference type="PANTHER" id="PTHR23176:SF128">
    <property type="entry name" value="RHO GTPASE-ACTIVATING PROTEIN RGD1"/>
    <property type="match status" value="1"/>
</dbReference>
<evidence type="ECO:0000259" key="9">
    <source>
        <dbReference type="PROSITE" id="PS50238"/>
    </source>
</evidence>
<gene>
    <name evidence="10" type="ORF">J3Q64DRAFT_1637934</name>
</gene>
<dbReference type="InterPro" id="IPR050729">
    <property type="entry name" value="Rho-GAP"/>
</dbReference>
<dbReference type="InterPro" id="IPR000198">
    <property type="entry name" value="RhoGAP_dom"/>
</dbReference>
<dbReference type="Proteomes" id="UP001448207">
    <property type="component" value="Unassembled WGS sequence"/>
</dbReference>
<keyword evidence="2 4" id="KW-0479">Metal-binding</keyword>
<feature type="compositionally biased region" description="Polar residues" evidence="6">
    <location>
        <begin position="744"/>
        <end position="754"/>
    </location>
</feature>
<name>A0ABR3B2P4_PHYBL</name>
<feature type="coiled-coil region" evidence="5">
    <location>
        <begin position="210"/>
        <end position="280"/>
    </location>
</feature>
<dbReference type="CDD" id="cd00159">
    <property type="entry name" value="RhoGAP"/>
    <property type="match status" value="1"/>
</dbReference>
<evidence type="ECO:0000256" key="1">
    <source>
        <dbReference type="ARBA" id="ARBA00022468"/>
    </source>
</evidence>
<keyword evidence="11" id="KW-1185">Reference proteome</keyword>
<dbReference type="PROSITE" id="PS00478">
    <property type="entry name" value="LIM_DOMAIN_1"/>
    <property type="match status" value="2"/>
</dbReference>
<proteinExistence type="predicted"/>
<evidence type="ECO:0000259" key="8">
    <source>
        <dbReference type="PROSITE" id="PS50081"/>
    </source>
</evidence>
<feature type="compositionally biased region" description="Polar residues" evidence="6">
    <location>
        <begin position="412"/>
        <end position="422"/>
    </location>
</feature>
<dbReference type="SMART" id="SM00132">
    <property type="entry name" value="LIM"/>
    <property type="match status" value="2"/>
</dbReference>
<evidence type="ECO:0000259" key="7">
    <source>
        <dbReference type="PROSITE" id="PS50023"/>
    </source>
</evidence>
<dbReference type="PROSITE" id="PS00479">
    <property type="entry name" value="ZF_DAG_PE_1"/>
    <property type="match status" value="1"/>
</dbReference>
<reference evidence="10 11" key="1">
    <citation type="submission" date="2024-04" db="EMBL/GenBank/DDBJ databases">
        <title>Symmetric and asymmetric DNA N6-adenine methylation regulates different biological responses in Mucorales.</title>
        <authorList>
            <consortium name="Lawrence Berkeley National Laboratory"/>
            <person name="Lax C."/>
            <person name="Mondo S.J."/>
            <person name="Osorio-Concepcion M."/>
            <person name="Muszewska A."/>
            <person name="Corrochano-Luque M."/>
            <person name="Gutierrez G."/>
            <person name="Riley R."/>
            <person name="Lipzen A."/>
            <person name="Guo J."/>
            <person name="Hundley H."/>
            <person name="Amirebrahimi M."/>
            <person name="Ng V."/>
            <person name="Lorenzo-Gutierrez D."/>
            <person name="Binder U."/>
            <person name="Yang J."/>
            <person name="Song Y."/>
            <person name="Canovas D."/>
            <person name="Navarro E."/>
            <person name="Freitag M."/>
            <person name="Gabaldon T."/>
            <person name="Grigoriev I.V."/>
            <person name="Corrochano L.M."/>
            <person name="Nicolas F.E."/>
            <person name="Garre V."/>
        </authorList>
    </citation>
    <scope>NUCLEOTIDE SEQUENCE [LARGE SCALE GENOMIC DNA]</scope>
    <source>
        <strain evidence="10 11">L51</strain>
    </source>
</reference>
<evidence type="ECO:0000313" key="10">
    <source>
        <dbReference type="EMBL" id="KAL0087838.1"/>
    </source>
</evidence>
<dbReference type="SUPFAM" id="SSF48350">
    <property type="entry name" value="GTPase activation domain, GAP"/>
    <property type="match status" value="1"/>
</dbReference>
<dbReference type="CDD" id="cd08368">
    <property type="entry name" value="LIM"/>
    <property type="match status" value="1"/>
</dbReference>
<feature type="compositionally biased region" description="Basic residues" evidence="6">
    <location>
        <begin position="429"/>
        <end position="439"/>
    </location>
</feature>
<sequence length="795" mass="89936">MDPYYEETLVDSSEEYEDPHCNGCLQPIEDGSVVQFGEGIWHFECFRCAKCRKLVECYSNHLLLRDGSPVCEDCSYSCHSCHKTIKDEAIMTGEEAYHAECFRCVQCHVKIEDLIFTQTSKVNNNNNRSTPIRIEGRKEAKRDIETREANQTLYNSRVSFVHLATRYANNYDRNGKRSGFTEITVLTISRKALGEFNAVKEGFAAEVVARKEAEELVLKLQRELSFYQQANAMGTGQFMDLSKEEVGQLTQSKIQLEQACEDLRNQRTQFLAELDTMSQTIQENSASQKDRLQNSYQQQLGSIRKDIDNMRSGYGKLVKARNDIITEMIMLNTKNAELTSLNNDLSRRVTEREREAVAIMAGTSFLTTDPNADKDNKKSKVSSSSSSSNEVDKTAPENTTTTTASSSSTTSRQMAQRDSFSATEAPRLFKFRRNKGNKNKSKEKDALISIPYDPNPGRPMETITENSSEVVYHRVGGHNFLQTKFMRPVKCEACNEKMWRVSELKCQDCGVITHSKCVYNVNLACSRKTSSDSKNDGDNSQKVVIFGTDLIKQVQFEKATVPLVVLKCIAAVEMRGMDYEGIYRKSGGAGQMRLIMQAFEQNDVPNLLDEERWNDICAVTSVLKQYFRELPNPLFTFDGHTKFMEAIMLSDAAEQIKMFGKAIQSLPIEHYNTLKCLMLHLSNVRKRSSENLMTSKNLAVIFGPTLMRHEDEKRDLVEMNHKIGSIEFILNNIDTLFTEPTPDALQSNRSTPLPTSRPALPAASSAIRHRREASCDNLVRSFPPAVPPRENAGYI</sequence>
<dbReference type="SMART" id="SM00109">
    <property type="entry name" value="C1"/>
    <property type="match status" value="1"/>
</dbReference>
<evidence type="ECO:0000256" key="6">
    <source>
        <dbReference type="SAM" id="MobiDB-lite"/>
    </source>
</evidence>
<evidence type="ECO:0000256" key="2">
    <source>
        <dbReference type="ARBA" id="ARBA00022723"/>
    </source>
</evidence>
<dbReference type="PROSITE" id="PS50238">
    <property type="entry name" value="RHOGAP"/>
    <property type="match status" value="1"/>
</dbReference>
<feature type="compositionally biased region" description="Low complexity" evidence="6">
    <location>
        <begin position="399"/>
        <end position="411"/>
    </location>
</feature>
<feature type="region of interest" description="Disordered" evidence="6">
    <location>
        <begin position="366"/>
        <end position="458"/>
    </location>
</feature>
<dbReference type="InterPro" id="IPR008936">
    <property type="entry name" value="Rho_GTPase_activation_prot"/>
</dbReference>
<dbReference type="SMART" id="SM00324">
    <property type="entry name" value="RhoGAP"/>
    <property type="match status" value="1"/>
</dbReference>
<feature type="region of interest" description="Disordered" evidence="6">
    <location>
        <begin position="741"/>
        <end position="767"/>
    </location>
</feature>
<protein>
    <recommendedName>
        <fullName evidence="12">RhoGAP-domain-containing protein</fullName>
    </recommendedName>
</protein>
<feature type="domain" description="Phorbol-ester/DAG-type" evidence="8">
    <location>
        <begin position="477"/>
        <end position="525"/>
    </location>
</feature>
<keyword evidence="5" id="KW-0175">Coiled coil</keyword>
<evidence type="ECO:0000313" key="11">
    <source>
        <dbReference type="Proteomes" id="UP001448207"/>
    </source>
</evidence>
<dbReference type="InterPro" id="IPR002219">
    <property type="entry name" value="PKC_DAG/PE"/>
</dbReference>
<dbReference type="Gene3D" id="3.30.60.20">
    <property type="match status" value="1"/>
</dbReference>
<accession>A0ABR3B2P4</accession>
<dbReference type="Pfam" id="PF00412">
    <property type="entry name" value="LIM"/>
    <property type="match status" value="2"/>
</dbReference>
<evidence type="ECO:0000256" key="3">
    <source>
        <dbReference type="ARBA" id="ARBA00022833"/>
    </source>
</evidence>
<dbReference type="EMBL" id="JBCLYO010000006">
    <property type="protein sequence ID" value="KAL0087838.1"/>
    <property type="molecule type" value="Genomic_DNA"/>
</dbReference>